<dbReference type="EMBL" id="VSWC01000196">
    <property type="protein sequence ID" value="KAA1066390.1"/>
    <property type="molecule type" value="Genomic_DNA"/>
</dbReference>
<protein>
    <submittedName>
        <fullName evidence="2">Uncharacterized protein</fullName>
    </submittedName>
</protein>
<proteinExistence type="predicted"/>
<evidence type="ECO:0000313" key="2">
    <source>
        <dbReference type="EMBL" id="KAA1066390.1"/>
    </source>
</evidence>
<feature type="region of interest" description="Disordered" evidence="1">
    <location>
        <begin position="1"/>
        <end position="99"/>
    </location>
</feature>
<feature type="compositionally biased region" description="Acidic residues" evidence="1">
    <location>
        <begin position="329"/>
        <end position="345"/>
    </location>
</feature>
<comment type="caution">
    <text evidence="2">The sequence shown here is derived from an EMBL/GenBank/DDBJ whole genome shotgun (WGS) entry which is preliminary data.</text>
</comment>
<dbReference type="Proteomes" id="UP000324748">
    <property type="component" value="Unassembled WGS sequence"/>
</dbReference>
<keyword evidence="3" id="KW-1185">Reference proteome</keyword>
<evidence type="ECO:0000313" key="3">
    <source>
        <dbReference type="Proteomes" id="UP000324748"/>
    </source>
</evidence>
<feature type="compositionally biased region" description="Polar residues" evidence="1">
    <location>
        <begin position="82"/>
        <end position="91"/>
    </location>
</feature>
<gene>
    <name evidence="2" type="ORF">PGT21_029667</name>
</gene>
<feature type="region of interest" description="Disordered" evidence="1">
    <location>
        <begin position="329"/>
        <end position="371"/>
    </location>
</feature>
<reference evidence="2 3" key="1">
    <citation type="submission" date="2019-05" db="EMBL/GenBank/DDBJ databases">
        <title>Emergence of the Ug99 lineage of the wheat stem rust pathogen through somatic hybridization.</title>
        <authorList>
            <person name="Li F."/>
            <person name="Upadhyaya N.M."/>
            <person name="Sperschneider J."/>
            <person name="Matny O."/>
            <person name="Nguyen-Phuc H."/>
            <person name="Mago R."/>
            <person name="Raley C."/>
            <person name="Miller M.E."/>
            <person name="Silverstein K.A.T."/>
            <person name="Henningsen E."/>
            <person name="Hirsch C.D."/>
            <person name="Visser B."/>
            <person name="Pretorius Z.A."/>
            <person name="Steffenson B.J."/>
            <person name="Schwessinger B."/>
            <person name="Dodds P.N."/>
            <person name="Figueroa M."/>
        </authorList>
    </citation>
    <scope>NUCLEOTIDE SEQUENCE [LARGE SCALE GENOMIC DNA]</scope>
    <source>
        <strain evidence="2">21-0</strain>
    </source>
</reference>
<feature type="compositionally biased region" description="Polar residues" evidence="1">
    <location>
        <begin position="58"/>
        <end position="71"/>
    </location>
</feature>
<feature type="region of interest" description="Disordered" evidence="1">
    <location>
        <begin position="274"/>
        <end position="297"/>
    </location>
</feature>
<feature type="compositionally biased region" description="Basic residues" evidence="1">
    <location>
        <begin position="1"/>
        <end position="11"/>
    </location>
</feature>
<dbReference type="OrthoDB" id="10381919at2759"/>
<feature type="compositionally biased region" description="Acidic residues" evidence="1">
    <location>
        <begin position="353"/>
        <end position="371"/>
    </location>
</feature>
<evidence type="ECO:0000256" key="1">
    <source>
        <dbReference type="SAM" id="MobiDB-lite"/>
    </source>
</evidence>
<organism evidence="2 3">
    <name type="scientific">Puccinia graminis f. sp. tritici</name>
    <dbReference type="NCBI Taxonomy" id="56615"/>
    <lineage>
        <taxon>Eukaryota</taxon>
        <taxon>Fungi</taxon>
        <taxon>Dikarya</taxon>
        <taxon>Basidiomycota</taxon>
        <taxon>Pucciniomycotina</taxon>
        <taxon>Pucciniomycetes</taxon>
        <taxon>Pucciniales</taxon>
        <taxon>Pucciniaceae</taxon>
        <taxon>Puccinia</taxon>
    </lineage>
</organism>
<dbReference type="AlphaFoldDB" id="A0A5B0LRB6"/>
<sequence>MESTHHSHSARKSSGFAQKFGRSGRSFNQSQIAQLKRHVGAAALAPKPIEKEPEIETSIGSLESSFNTNTPDHVLPTKTNDESSTSVLQANSPPPKRRARRDLLDFFAKAKAKSSGKAAASATGAAHAARQINPFPPNPLFYSMGNDMGFQPMFGDDPEFPESMITDGYPPMGFPQSNYMAMREESNFPFRFEDEVPSPMEFPGAFFGNSLGPRSSVSLEMDEDEALPLRFANDVSSMSDSSNTDDETESEATVVVVLEIEEDTTQSEELIIVELSDDDDESTSEPSHSVLLSIRDDEDLLAEDDSDSADDTIILVEIDEDARILASFQEDDSPMDDCSNEDGEDLSSTIVSEESEEDPDCSDLTSDDDEVDEDTGLKIALIEADADCSNQSDDDEVDEDTETEALIIVLPETVEDPTLLSQPEEGLMTDAEDATISVAQIFVVVEANVSPPSLLVQGARPSIRGSTSLVSVNKLGALTSPTA</sequence>
<name>A0A5B0LRB6_PUCGR</name>
<accession>A0A5B0LRB6</accession>